<gene>
    <name evidence="4" type="ORF">TELCIR_07536</name>
</gene>
<accession>A0A2G9UK28</accession>
<protein>
    <recommendedName>
        <fullName evidence="3">Mos1 transposase HTH domain-containing protein</fullName>
    </recommendedName>
</protein>
<sequence>MMALMRFLHLLHLDAAYPNKTVPAVFRDCPDEFIVGKDEKYASCNITNDDTPCYLLKELHKAKEFRVYGFTVIPIVLSVLAMILNVTYLIIQLRIYRKEEERRVTVVKRNFGHFKSEAIKIVQIVLDKEINETHEQVALCVGLWGATLFYPESAPVHCSYRGCQKPLAVIIECSWLQVGDANMEHEYVPDRQQLRHVTHFFYQSGSNMMTTETKMRDVYEDHAPSYRIIVRWYKRFKVGDYTLKDEERSGRSSELNLSELRRVVETDPFQSTREMANTLGVHSSTIESGQKE</sequence>
<reference evidence="4 5" key="1">
    <citation type="submission" date="2015-09" db="EMBL/GenBank/DDBJ databases">
        <title>Draft genome of the parasitic nematode Teladorsagia circumcincta isolate WARC Sus (inbred).</title>
        <authorList>
            <person name="Mitreva M."/>
        </authorList>
    </citation>
    <scope>NUCLEOTIDE SEQUENCE [LARGE SCALE GENOMIC DNA]</scope>
    <source>
        <strain evidence="4 5">S</strain>
    </source>
</reference>
<dbReference type="PANTHER" id="PTHR46060">
    <property type="entry name" value="MARINER MOS1 TRANSPOSASE-LIKE PROTEIN"/>
    <property type="match status" value="1"/>
</dbReference>
<dbReference type="Pfam" id="PF17906">
    <property type="entry name" value="HTH_48"/>
    <property type="match status" value="1"/>
</dbReference>
<evidence type="ECO:0000256" key="2">
    <source>
        <dbReference type="SAM" id="SignalP"/>
    </source>
</evidence>
<keyword evidence="1" id="KW-0812">Transmembrane</keyword>
<feature type="chain" id="PRO_5013782458" description="Mos1 transposase HTH domain-containing protein" evidence="2">
    <location>
        <begin position="17"/>
        <end position="292"/>
    </location>
</feature>
<dbReference type="Proteomes" id="UP000230423">
    <property type="component" value="Unassembled WGS sequence"/>
</dbReference>
<dbReference type="PANTHER" id="PTHR46060:SF1">
    <property type="entry name" value="MARINER MOS1 TRANSPOSASE-LIKE PROTEIN"/>
    <property type="match status" value="1"/>
</dbReference>
<feature type="transmembrane region" description="Helical" evidence="1">
    <location>
        <begin position="67"/>
        <end position="91"/>
    </location>
</feature>
<keyword evidence="1" id="KW-1133">Transmembrane helix</keyword>
<evidence type="ECO:0000313" key="5">
    <source>
        <dbReference type="Proteomes" id="UP000230423"/>
    </source>
</evidence>
<evidence type="ECO:0000313" key="4">
    <source>
        <dbReference type="EMBL" id="PIO70604.1"/>
    </source>
</evidence>
<keyword evidence="1" id="KW-0472">Membrane</keyword>
<name>A0A2G9UK28_TELCI</name>
<dbReference type="InterPro" id="IPR052709">
    <property type="entry name" value="Transposase-MT_Hybrid"/>
</dbReference>
<dbReference type="AlphaFoldDB" id="A0A2G9UK28"/>
<dbReference type="InterPro" id="IPR041426">
    <property type="entry name" value="Mos1_HTH"/>
</dbReference>
<dbReference type="EMBL" id="KZ346214">
    <property type="protein sequence ID" value="PIO70604.1"/>
    <property type="molecule type" value="Genomic_DNA"/>
</dbReference>
<dbReference type="OrthoDB" id="5866823at2759"/>
<dbReference type="Gene3D" id="1.10.10.1450">
    <property type="match status" value="1"/>
</dbReference>
<feature type="signal peptide" evidence="2">
    <location>
        <begin position="1"/>
        <end position="16"/>
    </location>
</feature>
<keyword evidence="2" id="KW-0732">Signal</keyword>
<proteinExistence type="predicted"/>
<feature type="domain" description="Mos1 transposase HTH" evidence="3">
    <location>
        <begin position="191"/>
        <end position="240"/>
    </location>
</feature>
<organism evidence="4 5">
    <name type="scientific">Teladorsagia circumcincta</name>
    <name type="common">Brown stomach worm</name>
    <name type="synonym">Ostertagia circumcincta</name>
    <dbReference type="NCBI Taxonomy" id="45464"/>
    <lineage>
        <taxon>Eukaryota</taxon>
        <taxon>Metazoa</taxon>
        <taxon>Ecdysozoa</taxon>
        <taxon>Nematoda</taxon>
        <taxon>Chromadorea</taxon>
        <taxon>Rhabditida</taxon>
        <taxon>Rhabditina</taxon>
        <taxon>Rhabditomorpha</taxon>
        <taxon>Strongyloidea</taxon>
        <taxon>Trichostrongylidae</taxon>
        <taxon>Teladorsagia</taxon>
    </lineage>
</organism>
<evidence type="ECO:0000256" key="1">
    <source>
        <dbReference type="SAM" id="Phobius"/>
    </source>
</evidence>
<evidence type="ECO:0000259" key="3">
    <source>
        <dbReference type="Pfam" id="PF17906"/>
    </source>
</evidence>
<keyword evidence="5" id="KW-1185">Reference proteome</keyword>